<dbReference type="Proteomes" id="UP000822688">
    <property type="component" value="Chromosome 4"/>
</dbReference>
<evidence type="ECO:0008006" key="4">
    <source>
        <dbReference type="Google" id="ProtNLM"/>
    </source>
</evidence>
<reference evidence="2" key="1">
    <citation type="submission" date="2020-06" db="EMBL/GenBank/DDBJ databases">
        <title>WGS assembly of Ceratodon purpureus strain R40.</title>
        <authorList>
            <person name="Carey S.B."/>
            <person name="Jenkins J."/>
            <person name="Shu S."/>
            <person name="Lovell J.T."/>
            <person name="Sreedasyam A."/>
            <person name="Maumus F."/>
            <person name="Tiley G.P."/>
            <person name="Fernandez-Pozo N."/>
            <person name="Barry K."/>
            <person name="Chen C."/>
            <person name="Wang M."/>
            <person name="Lipzen A."/>
            <person name="Daum C."/>
            <person name="Saski C.A."/>
            <person name="Payton A.C."/>
            <person name="Mcbreen J.C."/>
            <person name="Conrad R.E."/>
            <person name="Kollar L.M."/>
            <person name="Olsson S."/>
            <person name="Huttunen S."/>
            <person name="Landis J.B."/>
            <person name="Wickett N.J."/>
            <person name="Johnson M.G."/>
            <person name="Rensing S.A."/>
            <person name="Grimwood J."/>
            <person name="Schmutz J."/>
            <person name="Mcdaniel S.F."/>
        </authorList>
    </citation>
    <scope>NUCLEOTIDE SEQUENCE</scope>
    <source>
        <strain evidence="2">R40</strain>
    </source>
</reference>
<proteinExistence type="predicted"/>
<feature type="signal peptide" evidence="1">
    <location>
        <begin position="1"/>
        <end position="19"/>
    </location>
</feature>
<comment type="caution">
    <text evidence="2">The sequence shown here is derived from an EMBL/GenBank/DDBJ whole genome shotgun (WGS) entry which is preliminary data.</text>
</comment>
<organism evidence="2 3">
    <name type="scientific">Ceratodon purpureus</name>
    <name type="common">Fire moss</name>
    <name type="synonym">Dicranum purpureum</name>
    <dbReference type="NCBI Taxonomy" id="3225"/>
    <lineage>
        <taxon>Eukaryota</taxon>
        <taxon>Viridiplantae</taxon>
        <taxon>Streptophyta</taxon>
        <taxon>Embryophyta</taxon>
        <taxon>Bryophyta</taxon>
        <taxon>Bryophytina</taxon>
        <taxon>Bryopsida</taxon>
        <taxon>Dicranidae</taxon>
        <taxon>Pseudoditrichales</taxon>
        <taxon>Ditrichaceae</taxon>
        <taxon>Ceratodon</taxon>
    </lineage>
</organism>
<feature type="chain" id="PRO_5035836116" description="Secreted protein" evidence="1">
    <location>
        <begin position="20"/>
        <end position="71"/>
    </location>
</feature>
<evidence type="ECO:0000313" key="3">
    <source>
        <dbReference type="Proteomes" id="UP000822688"/>
    </source>
</evidence>
<dbReference type="AlphaFoldDB" id="A0A8T0I7B1"/>
<evidence type="ECO:0000313" key="2">
    <source>
        <dbReference type="EMBL" id="KAG0578865.1"/>
    </source>
</evidence>
<sequence length="71" mass="7957">MLLRFQFLVTKMKVPSVLCLPCTAVLIPTKLSDHPSNSDDVLGFICRSYMEKYSIHNFGTGSCMELSSEII</sequence>
<dbReference type="EMBL" id="CM026424">
    <property type="protein sequence ID" value="KAG0578865.1"/>
    <property type="molecule type" value="Genomic_DNA"/>
</dbReference>
<accession>A0A8T0I7B1</accession>
<keyword evidence="3" id="KW-1185">Reference proteome</keyword>
<keyword evidence="1" id="KW-0732">Signal</keyword>
<gene>
    <name evidence="2" type="ORF">KC19_4G055300</name>
</gene>
<evidence type="ECO:0000256" key="1">
    <source>
        <dbReference type="SAM" id="SignalP"/>
    </source>
</evidence>
<protein>
    <recommendedName>
        <fullName evidence="4">Secreted protein</fullName>
    </recommendedName>
</protein>
<name>A0A8T0I7B1_CERPU</name>